<dbReference type="CDD" id="cd00093">
    <property type="entry name" value="HTH_XRE"/>
    <property type="match status" value="1"/>
</dbReference>
<name>A0AAW9NVM0_9BACL</name>
<feature type="domain" description="HTH cro/C1-type" evidence="2">
    <location>
        <begin position="14"/>
        <end position="68"/>
    </location>
</feature>
<keyword evidence="4" id="KW-1185">Reference proteome</keyword>
<dbReference type="InterPro" id="IPR010982">
    <property type="entry name" value="Lambda_DNA-bd_dom_sf"/>
</dbReference>
<comment type="caution">
    <text evidence="3">The sequence shown here is derived from an EMBL/GenBank/DDBJ whole genome shotgun (WGS) entry which is preliminary data.</text>
</comment>
<dbReference type="Proteomes" id="UP001344888">
    <property type="component" value="Unassembled WGS sequence"/>
</dbReference>
<evidence type="ECO:0000256" key="1">
    <source>
        <dbReference type="ARBA" id="ARBA00007227"/>
    </source>
</evidence>
<dbReference type="SMART" id="SM00530">
    <property type="entry name" value="HTH_XRE"/>
    <property type="match status" value="1"/>
</dbReference>
<dbReference type="EMBL" id="JARSFG010000012">
    <property type="protein sequence ID" value="MEC1178630.1"/>
    <property type="molecule type" value="Genomic_DNA"/>
</dbReference>
<dbReference type="RefSeq" id="WP_326123112.1">
    <property type="nucleotide sequence ID" value="NZ_JARSFG010000012.1"/>
</dbReference>
<evidence type="ECO:0000313" key="4">
    <source>
        <dbReference type="Proteomes" id="UP001344888"/>
    </source>
</evidence>
<accession>A0AAW9NVM0</accession>
<dbReference type="PROSITE" id="PS50943">
    <property type="entry name" value="HTH_CROC1"/>
    <property type="match status" value="1"/>
</dbReference>
<gene>
    <name evidence="3" type="ORF">P9B03_09060</name>
</gene>
<evidence type="ECO:0000259" key="2">
    <source>
        <dbReference type="PROSITE" id="PS50943"/>
    </source>
</evidence>
<dbReference type="PANTHER" id="PTHR43236:SF1">
    <property type="entry name" value="BLL7220 PROTEIN"/>
    <property type="match status" value="1"/>
</dbReference>
<dbReference type="Gene3D" id="1.10.260.40">
    <property type="entry name" value="lambda repressor-like DNA-binding domains"/>
    <property type="match status" value="1"/>
</dbReference>
<organism evidence="3 4">
    <name type="scientific">Metasolibacillus meyeri</name>
    <dbReference type="NCBI Taxonomy" id="1071052"/>
    <lineage>
        <taxon>Bacteria</taxon>
        <taxon>Bacillati</taxon>
        <taxon>Bacillota</taxon>
        <taxon>Bacilli</taxon>
        <taxon>Bacillales</taxon>
        <taxon>Caryophanaceae</taxon>
        <taxon>Metasolibacillus</taxon>
    </lineage>
</organism>
<dbReference type="Pfam" id="PF06114">
    <property type="entry name" value="Peptidase_M78"/>
    <property type="match status" value="1"/>
</dbReference>
<dbReference type="PANTHER" id="PTHR43236">
    <property type="entry name" value="ANTITOXIN HIGA1"/>
    <property type="match status" value="1"/>
</dbReference>
<dbReference type="SUPFAM" id="SSF47413">
    <property type="entry name" value="lambda repressor-like DNA-binding domains"/>
    <property type="match status" value="1"/>
</dbReference>
<sequence length="375" mass="43734">MNKAFNNQFNPARLKEARLLRGYSITDLAAELDISRQAISQFELGDSVPKLETILNLMSVLNFPRSYFFKPKNEQLIGNTFFRASSKLTKKIKDIQIQKSIYGYEIYNYLSQFVEFPTLNLPKYQYDLGWNKYNIEHLANRLREYWGLGDKPISNMVNLLERNGIIVFSVDTESKAVVDAFYQHRSDRPFIFLGNDKPSAFRRQLDAAHELGHALMHQHVEEWDSLTKEEQKLIEEQAFYFASCFLLPKEAFTKTVTSLSLDHFIDLKTYWRVSAAAMIYRAREIGLMEENRYTSIQKQISMKKMRKSEPLDDMYAVPQPIVMNKAIQTILKHKVKRPEDIILDLSLPQDQIEQLCNLEKGTLNRIDAEPTIKLL</sequence>
<protein>
    <submittedName>
        <fullName evidence="3">XRE family transcriptional regulator</fullName>
    </submittedName>
</protein>
<reference evidence="3 4" key="1">
    <citation type="submission" date="2023-03" db="EMBL/GenBank/DDBJ databases">
        <title>Bacillus Genome Sequencing.</title>
        <authorList>
            <person name="Dunlap C."/>
        </authorList>
    </citation>
    <scope>NUCLEOTIDE SEQUENCE [LARGE SCALE GENOMIC DNA]</scope>
    <source>
        <strain evidence="3 4">B-59205</strain>
    </source>
</reference>
<proteinExistence type="inferred from homology"/>
<evidence type="ECO:0000313" key="3">
    <source>
        <dbReference type="EMBL" id="MEC1178630.1"/>
    </source>
</evidence>
<dbReference type="InterPro" id="IPR052345">
    <property type="entry name" value="Rad_response_metalloprotease"/>
</dbReference>
<dbReference type="InterPro" id="IPR001387">
    <property type="entry name" value="Cro/C1-type_HTH"/>
</dbReference>
<dbReference type="InterPro" id="IPR010359">
    <property type="entry name" value="IrrE_HExxH"/>
</dbReference>
<dbReference type="AlphaFoldDB" id="A0AAW9NVM0"/>
<comment type="similarity">
    <text evidence="1">Belongs to the short-chain fatty acyl-CoA assimilation regulator (ScfR) family.</text>
</comment>
<dbReference type="Pfam" id="PF01381">
    <property type="entry name" value="HTH_3"/>
    <property type="match status" value="1"/>
</dbReference>
<dbReference type="GO" id="GO:0003677">
    <property type="term" value="F:DNA binding"/>
    <property type="evidence" value="ECO:0007669"/>
    <property type="project" value="InterPro"/>
</dbReference>
<dbReference type="Gene3D" id="1.10.10.2910">
    <property type="match status" value="1"/>
</dbReference>